<name>A0A8S4AGI9_9TELE</name>
<gene>
    <name evidence="2" type="ORF">MMEN_LOCUS4179</name>
</gene>
<sequence length="90" mass="10062">MLSCCSEKGKGRERGGTEDAEADDSSVIIQRAGDRVPYDNEADSTAKNRSRRKQDRTVTSEVRKHTGKWTKGFLKTSGEVFIKQRSLSLL</sequence>
<feature type="region of interest" description="Disordered" evidence="1">
    <location>
        <begin position="1"/>
        <end position="64"/>
    </location>
</feature>
<accession>A0A8S4AGI9</accession>
<evidence type="ECO:0000256" key="1">
    <source>
        <dbReference type="SAM" id="MobiDB-lite"/>
    </source>
</evidence>
<reference evidence="2" key="1">
    <citation type="submission" date="2021-05" db="EMBL/GenBank/DDBJ databases">
        <authorList>
            <person name="Tigano A."/>
        </authorList>
    </citation>
    <scope>NUCLEOTIDE SEQUENCE</scope>
</reference>
<feature type="compositionally biased region" description="Basic and acidic residues" evidence="1">
    <location>
        <begin position="55"/>
        <end position="64"/>
    </location>
</feature>
<protein>
    <submittedName>
        <fullName evidence="2">(Atlantic silverside) hypothetical protein</fullName>
    </submittedName>
</protein>
<comment type="caution">
    <text evidence="2">The sequence shown here is derived from an EMBL/GenBank/DDBJ whole genome shotgun (WGS) entry which is preliminary data.</text>
</comment>
<keyword evidence="3" id="KW-1185">Reference proteome</keyword>
<dbReference type="AlphaFoldDB" id="A0A8S4AGI9"/>
<organism evidence="2 3">
    <name type="scientific">Menidia menidia</name>
    <name type="common">Atlantic silverside</name>
    <dbReference type="NCBI Taxonomy" id="238744"/>
    <lineage>
        <taxon>Eukaryota</taxon>
        <taxon>Metazoa</taxon>
        <taxon>Chordata</taxon>
        <taxon>Craniata</taxon>
        <taxon>Vertebrata</taxon>
        <taxon>Euteleostomi</taxon>
        <taxon>Actinopterygii</taxon>
        <taxon>Neopterygii</taxon>
        <taxon>Teleostei</taxon>
        <taxon>Neoteleostei</taxon>
        <taxon>Acanthomorphata</taxon>
        <taxon>Ovalentaria</taxon>
        <taxon>Atherinomorphae</taxon>
        <taxon>Atheriniformes</taxon>
        <taxon>Atherinopsidae</taxon>
        <taxon>Menidiinae</taxon>
        <taxon>Menidia</taxon>
    </lineage>
</organism>
<evidence type="ECO:0000313" key="3">
    <source>
        <dbReference type="Proteomes" id="UP000677803"/>
    </source>
</evidence>
<evidence type="ECO:0000313" key="2">
    <source>
        <dbReference type="EMBL" id="CAG5867377.1"/>
    </source>
</evidence>
<feature type="compositionally biased region" description="Basic and acidic residues" evidence="1">
    <location>
        <begin position="7"/>
        <end position="17"/>
    </location>
</feature>
<proteinExistence type="predicted"/>
<dbReference type="EMBL" id="CAJRST010003335">
    <property type="protein sequence ID" value="CAG5867377.1"/>
    <property type="molecule type" value="Genomic_DNA"/>
</dbReference>
<dbReference type="Proteomes" id="UP000677803">
    <property type="component" value="Unassembled WGS sequence"/>
</dbReference>